<dbReference type="AlphaFoldDB" id="A0A1G4SG96"/>
<sequence>MEALMDLGGGFSTALTPNNLMMCFLGVFLGQLVGVLPGIGPSAAIALLLPLTFGSDPTASLIMFAGIYYGAQYGGTITSVLISVPGESSTVMTSIDGYQMAIKGRAGAALGIAAIGSFIAGTISTLGLTLLAPPLAQAALAFGPPEYFALVVLGLVALAAVSGRSVLKGVAAGVAGLLLATIGIDPQSGVSRFDFGMVWLLDGIEFIVLTVALFGVGEVLASCTAASARPVAEVKNVLPTREDWRRSRMPILRGSVVGFLVGVLPGTGATIASFIAYIMEKKLSRHPEEFGKGAIEGVAGPESSNNAAAAGALVPMLALGVPGSGTTAIILGALIMFGLRPGPELFTQNATLVWAVIASMYIGNLLLLIMNLPLAGVFARLLKVPYKWLYPPILAICLVGVFSQANSLEDCWLVVGFGAIGWGMKRFDWPAAPMVLGLVLGPMFESSLRQSLTMSHGTAFIFINRPIAAALMLAAVLFIAIPVIAGLLASRPRPASAGEAP</sequence>
<evidence type="ECO:0000256" key="1">
    <source>
        <dbReference type="SAM" id="Phobius"/>
    </source>
</evidence>
<dbReference type="PANTHER" id="PTHR35342:SF5">
    <property type="entry name" value="TRICARBOXYLIC TRANSPORT PROTEIN"/>
    <property type="match status" value="1"/>
</dbReference>
<feature type="domain" description="DUF112" evidence="2">
    <location>
        <begin position="20"/>
        <end position="436"/>
    </location>
</feature>
<proteinExistence type="predicted"/>
<feature type="transmembrane region" description="Helical" evidence="1">
    <location>
        <begin position="61"/>
        <end position="85"/>
    </location>
</feature>
<accession>A0A1G4SG96</accession>
<dbReference type="EMBL" id="FMTP01000003">
    <property type="protein sequence ID" value="SCW68234.1"/>
    <property type="molecule type" value="Genomic_DNA"/>
</dbReference>
<name>A0A1G4SG96_9HYPH</name>
<dbReference type="Proteomes" id="UP000198889">
    <property type="component" value="Unassembled WGS sequence"/>
</dbReference>
<feature type="transmembrane region" description="Helical" evidence="1">
    <location>
        <begin position="166"/>
        <end position="184"/>
    </location>
</feature>
<keyword evidence="1" id="KW-0812">Transmembrane</keyword>
<evidence type="ECO:0000259" key="2">
    <source>
        <dbReference type="Pfam" id="PF01970"/>
    </source>
</evidence>
<feature type="transmembrane region" description="Helical" evidence="1">
    <location>
        <begin position="20"/>
        <end position="49"/>
    </location>
</feature>
<feature type="transmembrane region" description="Helical" evidence="1">
    <location>
        <begin position="196"/>
        <end position="220"/>
    </location>
</feature>
<feature type="transmembrane region" description="Helical" evidence="1">
    <location>
        <begin position="312"/>
        <end position="339"/>
    </location>
</feature>
<feature type="transmembrane region" description="Helical" evidence="1">
    <location>
        <begin position="256"/>
        <end position="279"/>
    </location>
</feature>
<gene>
    <name evidence="3" type="ORF">SAMN05660859_2196</name>
</gene>
<evidence type="ECO:0000313" key="3">
    <source>
        <dbReference type="EMBL" id="SCW68234.1"/>
    </source>
</evidence>
<dbReference type="Pfam" id="PF01970">
    <property type="entry name" value="TctA"/>
    <property type="match status" value="1"/>
</dbReference>
<dbReference type="InterPro" id="IPR002823">
    <property type="entry name" value="DUF112_TM"/>
</dbReference>
<feature type="transmembrane region" description="Helical" evidence="1">
    <location>
        <begin position="389"/>
        <end position="408"/>
    </location>
</feature>
<dbReference type="RefSeq" id="WP_244517772.1">
    <property type="nucleotide sequence ID" value="NZ_FMTP01000003.1"/>
</dbReference>
<protein>
    <submittedName>
        <fullName evidence="3">Putative tricarboxylic transport membrane protein</fullName>
    </submittedName>
</protein>
<feature type="transmembrane region" description="Helical" evidence="1">
    <location>
        <begin position="351"/>
        <end position="369"/>
    </location>
</feature>
<organism evidence="3 4">
    <name type="scientific">Ancylobacter rudongensis</name>
    <dbReference type="NCBI Taxonomy" id="177413"/>
    <lineage>
        <taxon>Bacteria</taxon>
        <taxon>Pseudomonadati</taxon>
        <taxon>Pseudomonadota</taxon>
        <taxon>Alphaproteobacteria</taxon>
        <taxon>Hyphomicrobiales</taxon>
        <taxon>Xanthobacteraceae</taxon>
        <taxon>Ancylobacter</taxon>
    </lineage>
</organism>
<feature type="transmembrane region" description="Helical" evidence="1">
    <location>
        <begin position="106"/>
        <end position="132"/>
    </location>
</feature>
<keyword evidence="4" id="KW-1185">Reference proteome</keyword>
<keyword evidence="1" id="KW-0472">Membrane</keyword>
<feature type="transmembrane region" description="Helical" evidence="1">
    <location>
        <begin position="467"/>
        <end position="489"/>
    </location>
</feature>
<reference evidence="4" key="1">
    <citation type="submission" date="2016-10" db="EMBL/GenBank/DDBJ databases">
        <authorList>
            <person name="Varghese N."/>
            <person name="Submissions S."/>
        </authorList>
    </citation>
    <scope>NUCLEOTIDE SEQUENCE [LARGE SCALE GENOMIC DNA]</scope>
    <source>
        <strain evidence="4">CGMCC 1.1761</strain>
    </source>
</reference>
<dbReference type="PANTHER" id="PTHR35342">
    <property type="entry name" value="TRICARBOXYLIC TRANSPORT PROTEIN"/>
    <property type="match status" value="1"/>
</dbReference>
<evidence type="ECO:0000313" key="4">
    <source>
        <dbReference type="Proteomes" id="UP000198889"/>
    </source>
</evidence>
<dbReference type="STRING" id="177413.SAMN05660859_2196"/>
<keyword evidence="1" id="KW-1133">Transmembrane helix</keyword>
<feature type="transmembrane region" description="Helical" evidence="1">
    <location>
        <begin position="138"/>
        <end position="159"/>
    </location>
</feature>